<dbReference type="EnsemblPlants" id="Pp3c4_200V3.2">
    <property type="protein sequence ID" value="Pp3c4_200V3.2"/>
    <property type="gene ID" value="Pp3c4_200"/>
</dbReference>
<dbReference type="PANTHER" id="PTHR13520:SF0">
    <property type="entry name" value="RAD50-INTERACTING PROTEIN 1"/>
    <property type="match status" value="1"/>
</dbReference>
<dbReference type="OrthoDB" id="2189254at2759"/>
<reference evidence="1 3" key="2">
    <citation type="journal article" date="2018" name="Plant J.">
        <title>The Physcomitrella patens chromosome-scale assembly reveals moss genome structure and evolution.</title>
        <authorList>
            <person name="Lang D."/>
            <person name="Ullrich K.K."/>
            <person name="Murat F."/>
            <person name="Fuchs J."/>
            <person name="Jenkins J."/>
            <person name="Haas F.B."/>
            <person name="Piednoel M."/>
            <person name="Gundlach H."/>
            <person name="Van Bel M."/>
            <person name="Meyberg R."/>
            <person name="Vives C."/>
            <person name="Morata J."/>
            <person name="Symeonidi A."/>
            <person name="Hiss M."/>
            <person name="Muchero W."/>
            <person name="Kamisugi Y."/>
            <person name="Saleh O."/>
            <person name="Blanc G."/>
            <person name="Decker E.L."/>
            <person name="van Gessel N."/>
            <person name="Grimwood J."/>
            <person name="Hayes R.D."/>
            <person name="Graham S.W."/>
            <person name="Gunter L.E."/>
            <person name="McDaniel S.F."/>
            <person name="Hoernstein S.N.W."/>
            <person name="Larsson A."/>
            <person name="Li F.W."/>
            <person name="Perroud P.F."/>
            <person name="Phillips J."/>
            <person name="Ranjan P."/>
            <person name="Rokshar D.S."/>
            <person name="Rothfels C.J."/>
            <person name="Schneider L."/>
            <person name="Shu S."/>
            <person name="Stevenson D.W."/>
            <person name="Thummler F."/>
            <person name="Tillich M."/>
            <person name="Villarreal Aguilar J.C."/>
            <person name="Widiez T."/>
            <person name="Wong G.K."/>
            <person name="Wymore A."/>
            <person name="Zhang Y."/>
            <person name="Zimmer A.D."/>
            <person name="Quatrano R.S."/>
            <person name="Mayer K.F.X."/>
            <person name="Goodstein D."/>
            <person name="Casacuberta J.M."/>
            <person name="Vandepoele K."/>
            <person name="Reski R."/>
            <person name="Cuming A.C."/>
            <person name="Tuskan G.A."/>
            <person name="Maumus F."/>
            <person name="Salse J."/>
            <person name="Schmutz J."/>
            <person name="Rensing S.A."/>
        </authorList>
    </citation>
    <scope>NUCLEOTIDE SEQUENCE [LARGE SCALE GENOMIC DNA]</scope>
    <source>
        <strain evidence="2 3">cv. Gransden 2004</strain>
    </source>
</reference>
<accession>A0A2K1KLM8</accession>
<dbReference type="KEGG" id="ppp:112281709"/>
<dbReference type="RefSeq" id="XP_024374299.1">
    <property type="nucleotide sequence ID" value="XM_024518531.2"/>
</dbReference>
<dbReference type="STRING" id="3218.A0A2K1KLM8"/>
<dbReference type="Gene3D" id="1.20.58.670">
    <property type="entry name" value="Dsl1p vesicle tethering complex, Tip20p subunit, domain D"/>
    <property type="match status" value="1"/>
</dbReference>
<dbReference type="PaxDb" id="3218-PP1S267_83V6.1"/>
<evidence type="ECO:0000313" key="3">
    <source>
        <dbReference type="Proteomes" id="UP000006727"/>
    </source>
</evidence>
<dbReference type="OMA" id="FRTGWVE"/>
<proteinExistence type="predicted"/>
<dbReference type="GeneID" id="112281709"/>
<evidence type="ECO:0000313" key="1">
    <source>
        <dbReference type="EMBL" id="PNR54678.1"/>
    </source>
</evidence>
<dbReference type="Gramene" id="Pp3c4_200V3.1">
    <property type="protein sequence ID" value="Pp3c4_200V3.1"/>
    <property type="gene ID" value="Pp3c4_200"/>
</dbReference>
<dbReference type="EnsemblPlants" id="Pp3c4_200V3.1">
    <property type="protein sequence ID" value="Pp3c4_200V3.1"/>
    <property type="gene ID" value="Pp3c4_200"/>
</dbReference>
<dbReference type="Proteomes" id="UP000006727">
    <property type="component" value="Chromosome 4"/>
</dbReference>
<dbReference type="AlphaFoldDB" id="A0A2K1KLM8"/>
<organism evidence="1">
    <name type="scientific">Physcomitrium patens</name>
    <name type="common">Spreading-leaved earth moss</name>
    <name type="synonym">Physcomitrella patens</name>
    <dbReference type="NCBI Taxonomy" id="3218"/>
    <lineage>
        <taxon>Eukaryota</taxon>
        <taxon>Viridiplantae</taxon>
        <taxon>Streptophyta</taxon>
        <taxon>Embryophyta</taxon>
        <taxon>Bryophyta</taxon>
        <taxon>Bryophytina</taxon>
        <taxon>Bryopsida</taxon>
        <taxon>Funariidae</taxon>
        <taxon>Funariales</taxon>
        <taxon>Funariaceae</taxon>
        <taxon>Physcomitrium</taxon>
    </lineage>
</organism>
<dbReference type="EMBL" id="ABEU02000004">
    <property type="protein sequence ID" value="PNR54678.1"/>
    <property type="molecule type" value="Genomic_DNA"/>
</dbReference>
<dbReference type="GO" id="GO:0006890">
    <property type="term" value="P:retrograde vesicle-mediated transport, Golgi to endoplasmic reticulum"/>
    <property type="evidence" value="ECO:0000318"/>
    <property type="project" value="GO_Central"/>
</dbReference>
<dbReference type="InterPro" id="IPR042044">
    <property type="entry name" value="EXOC6PINT-1/Sec15/Tip20_C_dom2"/>
</dbReference>
<dbReference type="GO" id="GO:0060628">
    <property type="term" value="P:regulation of ER to Golgi vesicle-mediated transport"/>
    <property type="evidence" value="ECO:0000318"/>
    <property type="project" value="GO_Central"/>
</dbReference>
<gene>
    <name evidence="2" type="primary">LOC112281709</name>
    <name evidence="1" type="ORF">PHYPA_005571</name>
</gene>
<keyword evidence="3" id="KW-1185">Reference proteome</keyword>
<dbReference type="PROSITE" id="PS51386">
    <property type="entry name" value="RINT1_TIP20"/>
    <property type="match status" value="1"/>
</dbReference>
<dbReference type="PANTHER" id="PTHR13520">
    <property type="entry name" value="RAD50-INTERACTING PROTEIN 1 RINT-1"/>
    <property type="match status" value="1"/>
</dbReference>
<dbReference type="InterPro" id="IPR007528">
    <property type="entry name" value="RINT1_Tip20"/>
</dbReference>
<name>A0A2K1KLM8_PHYPA</name>
<dbReference type="Pfam" id="PF04437">
    <property type="entry name" value="RINT1_TIP1"/>
    <property type="match status" value="1"/>
</dbReference>
<dbReference type="FunCoup" id="A0A2K1KLM8">
    <property type="interactions" value="4498"/>
</dbReference>
<reference evidence="2" key="3">
    <citation type="submission" date="2020-12" db="UniProtKB">
        <authorList>
            <consortium name="EnsemblPlants"/>
        </authorList>
    </citation>
    <scope>IDENTIFICATION</scope>
</reference>
<reference evidence="1 3" key="1">
    <citation type="journal article" date="2008" name="Science">
        <title>The Physcomitrella genome reveals evolutionary insights into the conquest of land by plants.</title>
        <authorList>
            <person name="Rensing S."/>
            <person name="Lang D."/>
            <person name="Zimmer A."/>
            <person name="Terry A."/>
            <person name="Salamov A."/>
            <person name="Shapiro H."/>
            <person name="Nishiyama T."/>
            <person name="Perroud P.-F."/>
            <person name="Lindquist E."/>
            <person name="Kamisugi Y."/>
            <person name="Tanahashi T."/>
            <person name="Sakakibara K."/>
            <person name="Fujita T."/>
            <person name="Oishi K."/>
            <person name="Shin-I T."/>
            <person name="Kuroki Y."/>
            <person name="Toyoda A."/>
            <person name="Suzuki Y."/>
            <person name="Hashimoto A."/>
            <person name="Yamaguchi K."/>
            <person name="Sugano A."/>
            <person name="Kohara Y."/>
            <person name="Fujiyama A."/>
            <person name="Anterola A."/>
            <person name="Aoki S."/>
            <person name="Ashton N."/>
            <person name="Barbazuk W.B."/>
            <person name="Barker E."/>
            <person name="Bennetzen J."/>
            <person name="Bezanilla M."/>
            <person name="Blankenship R."/>
            <person name="Cho S.H."/>
            <person name="Dutcher S."/>
            <person name="Estelle M."/>
            <person name="Fawcett J.A."/>
            <person name="Gundlach H."/>
            <person name="Hanada K."/>
            <person name="Heyl A."/>
            <person name="Hicks K.A."/>
            <person name="Hugh J."/>
            <person name="Lohr M."/>
            <person name="Mayer K."/>
            <person name="Melkozernov A."/>
            <person name="Murata T."/>
            <person name="Nelson D."/>
            <person name="Pils B."/>
            <person name="Prigge M."/>
            <person name="Reiss B."/>
            <person name="Renner T."/>
            <person name="Rombauts S."/>
            <person name="Rushton P."/>
            <person name="Sanderfoot A."/>
            <person name="Schween G."/>
            <person name="Shiu S.-H."/>
            <person name="Stueber K."/>
            <person name="Theodoulou F.L."/>
            <person name="Tu H."/>
            <person name="Van de Peer Y."/>
            <person name="Verrier P.J."/>
            <person name="Waters E."/>
            <person name="Wood A."/>
            <person name="Yang L."/>
            <person name="Cove D."/>
            <person name="Cuming A."/>
            <person name="Hasebe M."/>
            <person name="Lucas S."/>
            <person name="Mishler D.B."/>
            <person name="Reski R."/>
            <person name="Grigoriev I."/>
            <person name="Quatrano R.S."/>
            <person name="Boore J.L."/>
        </authorList>
    </citation>
    <scope>NUCLEOTIDE SEQUENCE [LARGE SCALE GENOMIC DNA]</scope>
    <source>
        <strain evidence="2 3">cv. Gransden 2004</strain>
    </source>
</reference>
<evidence type="ECO:0000313" key="2">
    <source>
        <dbReference type="EnsemblPlants" id="Pp3c4_200V3.1"/>
    </source>
</evidence>
<dbReference type="GO" id="GO:0006888">
    <property type="term" value="P:endoplasmic reticulum to Golgi vesicle-mediated transport"/>
    <property type="evidence" value="ECO:0007669"/>
    <property type="project" value="InterPro"/>
</dbReference>
<dbReference type="GO" id="GO:0070939">
    <property type="term" value="C:Dsl1/NZR complex"/>
    <property type="evidence" value="ECO:0000318"/>
    <property type="project" value="GO_Central"/>
</dbReference>
<dbReference type="Gramene" id="Pp3c4_200V3.2">
    <property type="protein sequence ID" value="Pp3c4_200V3.2"/>
    <property type="gene ID" value="Pp3c4_200"/>
</dbReference>
<protein>
    <submittedName>
        <fullName evidence="1 2">Uncharacterized protein</fullName>
    </submittedName>
</protein>
<sequence length="810" mass="90413">MANLDKGIAGRTAHLSCATIDRLASQFRTALDLDRATELLPAGRRDYDEALHKPRELRAMVVDRIGKGTMDASRIAERLRELALKVESAVDGKKTSSSGVQAARDIAAVVEDLVRMKRCRAYVERVLHVEMLVGDLEDSVASIAMGLAERRFKIGGSGTVRGSGESFVEALSRLRSVEEAVAAISQSRPESGQLVRAVELRLDRAASTIRSATVAEFGLFLESMGWPPPLTIGERDFRDNSQRANPLLEASDSSLSRFKLYFRVLSGLQALQQKRASEQLKKDCLKSGKNTCVPTGLNVDTFLSYKPLWAMEEFVKPFASQATYHFKKWTQKPELVCALAHSMCQEFVDTVDVLLQPIISDAGLTGYNAREEWIRPFLLMVQSFLTSSVFPGLVEDVEERSAISRSATSLWLHTVDEILAFDSKMKSFLVQDAGVVRFTSGVDSVIQHGIVEKTGSGLGVVHVFVEQPHWLDVWAQIECADAWEKLMTVLNTEEAWLVKESNSTIIEKRIPSGVAAVMATMWSVIDRCRSLPQVKLRLAFVQKGVIPIAEKYHEEILWRCDQIRGFAGRATDLDVRKVALCINAARYCENKLQEWSEDYFFLELRLEDTCQKIESEPEFDLHDEDAEVSGLEGTIFDEVVSLYGSFRKDQNTNLVSTIIGNFEKCCKDYASSMASSIAETFDSVDGVSERYPSVKRSGVLGGQSFEEKPRSVSSSFVEALVMLQQVLQVLSDTLQEEDFTELCWSLMMRLDEVFVSTVLPQSRRFTSTGTQQLMIDVAALFQVFQPYSLRPASIFKGLTSAVKETCRTVK</sequence>